<reference evidence="2" key="1">
    <citation type="submission" date="2022-06" db="EMBL/GenBank/DDBJ databases">
        <title>Genome public.</title>
        <authorList>
            <person name="Sun Q."/>
        </authorList>
    </citation>
    <scope>NUCLEOTIDE SEQUENCE</scope>
    <source>
        <strain evidence="2">CWNU-1</strain>
    </source>
</reference>
<gene>
    <name evidence="2" type="ORF">NBG84_00015</name>
</gene>
<proteinExistence type="predicted"/>
<keyword evidence="3" id="KW-1185">Reference proteome</keyword>
<protein>
    <submittedName>
        <fullName evidence="2">Uncharacterized protein</fullName>
    </submittedName>
</protein>
<name>A0ABT0UEJ7_9ACTN</name>
<evidence type="ECO:0000313" key="2">
    <source>
        <dbReference type="EMBL" id="MCM2386714.1"/>
    </source>
</evidence>
<evidence type="ECO:0000256" key="1">
    <source>
        <dbReference type="SAM" id="Phobius"/>
    </source>
</evidence>
<keyword evidence="1" id="KW-0812">Transmembrane</keyword>
<keyword evidence="1" id="KW-0472">Membrane</keyword>
<accession>A0ABT0UEJ7</accession>
<comment type="caution">
    <text evidence="2">The sequence shown here is derived from an EMBL/GenBank/DDBJ whole genome shotgun (WGS) entry which is preliminary data.</text>
</comment>
<dbReference type="RefSeq" id="WP_250917086.1">
    <property type="nucleotide sequence ID" value="NZ_JAMQAW010000001.1"/>
</dbReference>
<sequence length="51" mass="5293">MYDNHLAATGSGALVIGSVVLPWWLVALLLVSVGSGLVVTRVHAHRADGRG</sequence>
<dbReference type="EMBL" id="JAMQAW010000001">
    <property type="protein sequence ID" value="MCM2386714.1"/>
    <property type="molecule type" value="Genomic_DNA"/>
</dbReference>
<keyword evidence="1" id="KW-1133">Transmembrane helix</keyword>
<evidence type="ECO:0000313" key="3">
    <source>
        <dbReference type="Proteomes" id="UP001431429"/>
    </source>
</evidence>
<feature type="transmembrane region" description="Helical" evidence="1">
    <location>
        <begin position="20"/>
        <end position="40"/>
    </location>
</feature>
<dbReference type="Proteomes" id="UP001431429">
    <property type="component" value="Unassembled WGS sequence"/>
</dbReference>
<organism evidence="2 3">
    <name type="scientific">Streptomyces albipurpureus</name>
    <dbReference type="NCBI Taxonomy" id="2897419"/>
    <lineage>
        <taxon>Bacteria</taxon>
        <taxon>Bacillati</taxon>
        <taxon>Actinomycetota</taxon>
        <taxon>Actinomycetes</taxon>
        <taxon>Kitasatosporales</taxon>
        <taxon>Streptomycetaceae</taxon>
        <taxon>Streptomyces</taxon>
    </lineage>
</organism>